<reference evidence="2" key="1">
    <citation type="journal article" date="2008" name="Nat. Genet.">
        <title>The Pristionchus pacificus genome provides a unique perspective on nematode lifestyle and parasitism.</title>
        <authorList>
            <person name="Dieterich C."/>
            <person name="Clifton S.W."/>
            <person name="Schuster L.N."/>
            <person name="Chinwalla A."/>
            <person name="Delehaunty K."/>
            <person name="Dinkelacker I."/>
            <person name="Fulton L."/>
            <person name="Fulton R."/>
            <person name="Godfrey J."/>
            <person name="Minx P."/>
            <person name="Mitreva M."/>
            <person name="Roeseler W."/>
            <person name="Tian H."/>
            <person name="Witte H."/>
            <person name="Yang S.P."/>
            <person name="Wilson R.K."/>
            <person name="Sommer R.J."/>
        </authorList>
    </citation>
    <scope>NUCLEOTIDE SEQUENCE [LARGE SCALE GENOMIC DNA]</scope>
    <source>
        <strain evidence="2">PS312</strain>
    </source>
</reference>
<reference evidence="1" key="2">
    <citation type="submission" date="2022-06" db="UniProtKB">
        <authorList>
            <consortium name="EnsemblMetazoa"/>
        </authorList>
    </citation>
    <scope>IDENTIFICATION</scope>
    <source>
        <strain evidence="1">PS312</strain>
    </source>
</reference>
<dbReference type="Proteomes" id="UP000005239">
    <property type="component" value="Unassembled WGS sequence"/>
</dbReference>
<sequence length="228" mass="24769">MPYLLVMGKCGCPRGTRCIRSFNGTLCLDRGLVRDYVSSRASATRQSSETDFKVGTVGTDGRSDVDGAIDGSGGDSMTLPVNVNASIYLFIRGPTASNTKCTRSMTASKMVPTVDTSAPSPDNLTASRVSTSKIIPEVDASASMENLTVPSSPLPSLSPFQGRSSEAIDVLRRAVEEERVGIHVLTWYRLHLMRFRADTIWLPPKVAGHGRNLASRYLLYYFYSSLSC</sequence>
<protein>
    <submittedName>
        <fullName evidence="1">Uncharacterized protein</fullName>
    </submittedName>
</protein>
<dbReference type="EnsemblMetazoa" id="PPA42732.1">
    <property type="protein sequence ID" value="PPA42732.1"/>
    <property type="gene ID" value="WBGene00281101"/>
</dbReference>
<name>A0A2A6BVT8_PRIPA</name>
<organism evidence="1 2">
    <name type="scientific">Pristionchus pacificus</name>
    <name type="common">Parasitic nematode worm</name>
    <dbReference type="NCBI Taxonomy" id="54126"/>
    <lineage>
        <taxon>Eukaryota</taxon>
        <taxon>Metazoa</taxon>
        <taxon>Ecdysozoa</taxon>
        <taxon>Nematoda</taxon>
        <taxon>Chromadorea</taxon>
        <taxon>Rhabditida</taxon>
        <taxon>Rhabditina</taxon>
        <taxon>Diplogasteromorpha</taxon>
        <taxon>Diplogasteroidea</taxon>
        <taxon>Neodiplogasteridae</taxon>
        <taxon>Pristionchus</taxon>
    </lineage>
</organism>
<accession>A0A8R1V0G3</accession>
<dbReference type="AlphaFoldDB" id="A0A2A6BVT8"/>
<gene>
    <name evidence="1" type="primary">WBGene00281101</name>
</gene>
<keyword evidence="2" id="KW-1185">Reference proteome</keyword>
<evidence type="ECO:0000313" key="1">
    <source>
        <dbReference type="EnsemblMetazoa" id="PPA42732.1"/>
    </source>
</evidence>
<accession>A0A2A6BVT8</accession>
<evidence type="ECO:0000313" key="2">
    <source>
        <dbReference type="Proteomes" id="UP000005239"/>
    </source>
</evidence>
<proteinExistence type="predicted"/>